<evidence type="ECO:0000313" key="2">
    <source>
        <dbReference type="EMBL" id="CAK9140264.1"/>
    </source>
</evidence>
<gene>
    <name evidence="2" type="ORF">ILEXP_LOCUS7706</name>
</gene>
<dbReference type="EMBL" id="CAUOFW020001027">
    <property type="protein sequence ID" value="CAK9140264.1"/>
    <property type="molecule type" value="Genomic_DNA"/>
</dbReference>
<dbReference type="AlphaFoldDB" id="A0ABC8R5M6"/>
<comment type="caution">
    <text evidence="2">The sequence shown here is derived from an EMBL/GenBank/DDBJ whole genome shotgun (WGS) entry which is preliminary data.</text>
</comment>
<feature type="region of interest" description="Disordered" evidence="1">
    <location>
        <begin position="84"/>
        <end position="110"/>
    </location>
</feature>
<protein>
    <submittedName>
        <fullName evidence="2">Uncharacterized protein</fullName>
    </submittedName>
</protein>
<name>A0ABC8R5M6_9AQUA</name>
<organism evidence="2 3">
    <name type="scientific">Ilex paraguariensis</name>
    <name type="common">yerba mate</name>
    <dbReference type="NCBI Taxonomy" id="185542"/>
    <lineage>
        <taxon>Eukaryota</taxon>
        <taxon>Viridiplantae</taxon>
        <taxon>Streptophyta</taxon>
        <taxon>Embryophyta</taxon>
        <taxon>Tracheophyta</taxon>
        <taxon>Spermatophyta</taxon>
        <taxon>Magnoliopsida</taxon>
        <taxon>eudicotyledons</taxon>
        <taxon>Gunneridae</taxon>
        <taxon>Pentapetalae</taxon>
        <taxon>asterids</taxon>
        <taxon>campanulids</taxon>
        <taxon>Aquifoliales</taxon>
        <taxon>Aquifoliaceae</taxon>
        <taxon>Ilex</taxon>
    </lineage>
</organism>
<evidence type="ECO:0000256" key="1">
    <source>
        <dbReference type="SAM" id="MobiDB-lite"/>
    </source>
</evidence>
<proteinExistence type="predicted"/>
<accession>A0ABC8R5M6</accession>
<sequence length="110" mass="12219">MLLKGSECSIYGERIKKSLAFVQYLFCSLSFKGNIPLLGPVNFLEFLLEQLQFMRNLKLCAGLKLHGETNALFLVEEAWKMDLDSDSSSYSDDDSGADTGGRSKIAENQA</sequence>
<dbReference type="Proteomes" id="UP001642360">
    <property type="component" value="Unassembled WGS sequence"/>
</dbReference>
<evidence type="ECO:0000313" key="3">
    <source>
        <dbReference type="Proteomes" id="UP001642360"/>
    </source>
</evidence>
<reference evidence="2 3" key="1">
    <citation type="submission" date="2024-02" db="EMBL/GenBank/DDBJ databases">
        <authorList>
            <person name="Vignale AGUSTIN F."/>
            <person name="Sosa J E."/>
            <person name="Modenutti C."/>
        </authorList>
    </citation>
    <scope>NUCLEOTIDE SEQUENCE [LARGE SCALE GENOMIC DNA]</scope>
</reference>
<keyword evidence="3" id="KW-1185">Reference proteome</keyword>